<proteinExistence type="predicted"/>
<organism evidence="2 3">
    <name type="scientific">Capnocytophaga leadbetteri</name>
    <dbReference type="NCBI Taxonomy" id="327575"/>
    <lineage>
        <taxon>Bacteria</taxon>
        <taxon>Pseudomonadati</taxon>
        <taxon>Bacteroidota</taxon>
        <taxon>Flavobacteriia</taxon>
        <taxon>Flavobacteriales</taxon>
        <taxon>Flavobacteriaceae</taxon>
        <taxon>Capnocytophaga</taxon>
    </lineage>
</organism>
<feature type="transmembrane region" description="Helical" evidence="1">
    <location>
        <begin position="274"/>
        <end position="294"/>
    </location>
</feature>
<sequence>MNKYLLERYPTIWNTHIVWVLPLALLAQVLFFIGGFCLINDDMLKDDYYSIYSSYEGIPLILNLIVSVLLLVGWLIYLFRNNALQHFYPLKARQLFGQFVCFFLTILLSISLAVPFFAGQKAKAHWRYTDSYTNEVLYNYPEDYQMYEYADYYPQEQVEEYYIAQNAQRLKETDFKYCVYEPLQVFVILSFFMAMVLFCIRATGLRTFLFSVVFSGVLSLLVTMLAILFIPLTEFTSYYDEECAMGLFLLTYVVVLVLSLKLQGKIRKLFSGVLLNVSITFFGLAFFFLGYLLIKSAYHFIYLASISEDYYDYNTFNTLSDGLDFFTEPYHWGYYLLQWLFVLVVMAFTALYTKAVLRWKALPE</sequence>
<dbReference type="Proteomes" id="UP000217276">
    <property type="component" value="Chromosome"/>
</dbReference>
<dbReference type="KEGG" id="clk:CGC53_09125"/>
<gene>
    <name evidence="2" type="ORF">CGC53_09125</name>
</gene>
<keyword evidence="1" id="KW-0812">Transmembrane</keyword>
<evidence type="ECO:0000313" key="3">
    <source>
        <dbReference type="Proteomes" id="UP000217276"/>
    </source>
</evidence>
<feature type="transmembrane region" description="Helical" evidence="1">
    <location>
        <begin position="332"/>
        <end position="352"/>
    </location>
</feature>
<feature type="transmembrane region" description="Helical" evidence="1">
    <location>
        <begin position="12"/>
        <end position="38"/>
    </location>
</feature>
<keyword evidence="3" id="KW-1185">Reference proteome</keyword>
<evidence type="ECO:0000313" key="2">
    <source>
        <dbReference type="EMBL" id="ATA82492.1"/>
    </source>
</evidence>
<evidence type="ECO:0000256" key="1">
    <source>
        <dbReference type="SAM" id="Phobius"/>
    </source>
</evidence>
<feature type="transmembrane region" description="Helical" evidence="1">
    <location>
        <begin position="99"/>
        <end position="118"/>
    </location>
</feature>
<feature type="transmembrane region" description="Helical" evidence="1">
    <location>
        <begin position="244"/>
        <end position="262"/>
    </location>
</feature>
<feature type="transmembrane region" description="Helical" evidence="1">
    <location>
        <begin position="183"/>
        <end position="200"/>
    </location>
</feature>
<feature type="transmembrane region" description="Helical" evidence="1">
    <location>
        <begin position="58"/>
        <end position="79"/>
    </location>
</feature>
<keyword evidence="1" id="KW-1133">Transmembrane helix</keyword>
<reference evidence="3" key="1">
    <citation type="submission" date="2017-06" db="EMBL/GenBank/DDBJ databases">
        <title>Capnocytophaga spp. assemblies.</title>
        <authorList>
            <person name="Gulvik C.A."/>
        </authorList>
    </citation>
    <scope>NUCLEOTIDE SEQUENCE [LARGE SCALE GENOMIC DNA]</scope>
    <source>
        <strain evidence="3">H6253</strain>
    </source>
</reference>
<dbReference type="EMBL" id="CP022384">
    <property type="protein sequence ID" value="ATA82492.1"/>
    <property type="molecule type" value="Genomic_DNA"/>
</dbReference>
<dbReference type="AlphaFoldDB" id="A0A250FBI3"/>
<keyword evidence="1" id="KW-0472">Membrane</keyword>
<dbReference type="RefSeq" id="WP_095914495.1">
    <property type="nucleotide sequence ID" value="NZ_CAUUPF010000026.1"/>
</dbReference>
<accession>A0A250FBI3</accession>
<feature type="transmembrane region" description="Helical" evidence="1">
    <location>
        <begin position="207"/>
        <end position="232"/>
    </location>
</feature>
<protein>
    <submittedName>
        <fullName evidence="2">Uncharacterized protein</fullName>
    </submittedName>
</protein>
<name>A0A250FBI3_9FLAO</name>